<dbReference type="GO" id="GO:0020037">
    <property type="term" value="F:heme binding"/>
    <property type="evidence" value="ECO:0007669"/>
    <property type="project" value="InterPro"/>
</dbReference>
<dbReference type="PROSITE" id="PS00086">
    <property type="entry name" value="CYTOCHROME_P450"/>
    <property type="match status" value="1"/>
</dbReference>
<comment type="caution">
    <text evidence="3">The sequence shown here is derived from an EMBL/GenBank/DDBJ whole genome shotgun (WGS) entry which is preliminary data.</text>
</comment>
<dbReference type="Proteomes" id="UP000230407">
    <property type="component" value="Unassembled WGS sequence"/>
</dbReference>
<dbReference type="SUPFAM" id="SSF48264">
    <property type="entry name" value="Cytochrome P450"/>
    <property type="match status" value="1"/>
</dbReference>
<proteinExistence type="inferred from homology"/>
<dbReference type="GO" id="GO:0005506">
    <property type="term" value="F:iron ion binding"/>
    <property type="evidence" value="ECO:0007669"/>
    <property type="project" value="InterPro"/>
</dbReference>
<dbReference type="GO" id="GO:0004497">
    <property type="term" value="F:monooxygenase activity"/>
    <property type="evidence" value="ECO:0007669"/>
    <property type="project" value="InterPro"/>
</dbReference>
<keyword evidence="4" id="KW-1185">Reference proteome</keyword>
<gene>
    <name evidence="3" type="ORF">CUT44_29245</name>
</gene>
<dbReference type="Gene3D" id="1.10.630.10">
    <property type="entry name" value="Cytochrome P450"/>
    <property type="match status" value="1"/>
</dbReference>
<evidence type="ECO:0000313" key="4">
    <source>
        <dbReference type="Proteomes" id="UP000230407"/>
    </source>
</evidence>
<dbReference type="InterPro" id="IPR017972">
    <property type="entry name" value="Cyt_P450_CS"/>
</dbReference>
<dbReference type="EMBL" id="PGGW01000069">
    <property type="protein sequence ID" value="PJE94666.1"/>
    <property type="molecule type" value="Genomic_DNA"/>
</dbReference>
<dbReference type="GO" id="GO:0016705">
    <property type="term" value="F:oxidoreductase activity, acting on paired donors, with incorporation or reduction of molecular oxygen"/>
    <property type="evidence" value="ECO:0007669"/>
    <property type="project" value="InterPro"/>
</dbReference>
<dbReference type="PANTHER" id="PTHR46696">
    <property type="entry name" value="P450, PUTATIVE (EUROFUNG)-RELATED"/>
    <property type="match status" value="1"/>
</dbReference>
<dbReference type="InterPro" id="IPR002397">
    <property type="entry name" value="Cyt_P450_B"/>
</dbReference>
<dbReference type="InterPro" id="IPR036396">
    <property type="entry name" value="Cyt_P450_sf"/>
</dbReference>
<comment type="similarity">
    <text evidence="1">Belongs to the cytochrome P450 family.</text>
</comment>
<evidence type="ECO:0000256" key="2">
    <source>
        <dbReference type="SAM" id="MobiDB-lite"/>
    </source>
</evidence>
<dbReference type="PRINTS" id="PR00359">
    <property type="entry name" value="BP450"/>
</dbReference>
<evidence type="ECO:0000313" key="3">
    <source>
        <dbReference type="EMBL" id="PJE94666.1"/>
    </source>
</evidence>
<sequence>MYGPGLDGDNLPELYARLRARYGPVAPVSLAPGVYAWLVMGYREVLRLARDERNFSHDPRLWNLPREGRVPSDSPVLAFLGWRPALMFADGRAHRRLRSAVADTLTGIDGRELVRMVRNMAGRLVDSFGEAREVDLVPRYAHRLPALVLARLLGTDDRTGRQLAEAVTGAAAANADSGNAARRMERVLLSLIGHRRRRPGPDAVSRLLAHPAALTEEEVLHNLMVTAVAGYQPTKNWLATSVRTLLTDHSLRSSLDSGLLTLDDVLETVLWRSPPTQNLPARYATRDLCLGGQEVRAGDMLVLALAAANGDPEAVPPRDVPAAGNRGHVSFGAGPHTCPAREQARLIVRTAVEVLWHRRPGMELAVPEEDLVWWTSPWTKGLAALPVRFTAPRTVAVPAPPTLPGPAAGARTPPPPVP</sequence>
<feature type="region of interest" description="Disordered" evidence="2">
    <location>
        <begin position="397"/>
        <end position="418"/>
    </location>
</feature>
<reference evidence="3 4" key="1">
    <citation type="submission" date="2017-11" db="EMBL/GenBank/DDBJ databases">
        <title>Streptomyces carmine sp. nov., a novel actinomycete isolated from Sophora alopecuroides in Xinjiang, China.</title>
        <authorList>
            <person name="Wang Y."/>
            <person name="Luo X."/>
            <person name="Wan C."/>
            <person name="Zhang L."/>
        </authorList>
    </citation>
    <scope>NUCLEOTIDE SEQUENCE [LARGE SCALE GENOMIC DNA]</scope>
    <source>
        <strain evidence="3 4">TRM SA0054</strain>
    </source>
</reference>
<dbReference type="AlphaFoldDB" id="A0A2M8LRT8"/>
<protein>
    <submittedName>
        <fullName evidence="3">Cytochrome</fullName>
    </submittedName>
</protein>
<evidence type="ECO:0000256" key="1">
    <source>
        <dbReference type="ARBA" id="ARBA00010617"/>
    </source>
</evidence>
<accession>A0A2M8LRT8</accession>
<name>A0A2M8LRT8_9ACTN</name>
<organism evidence="3 4">
    <name type="scientific">Streptomyces carminius</name>
    <dbReference type="NCBI Taxonomy" id="2665496"/>
    <lineage>
        <taxon>Bacteria</taxon>
        <taxon>Bacillati</taxon>
        <taxon>Actinomycetota</taxon>
        <taxon>Actinomycetes</taxon>
        <taxon>Kitasatosporales</taxon>
        <taxon>Streptomycetaceae</taxon>
        <taxon>Streptomyces</taxon>
    </lineage>
</organism>
<dbReference type="PANTHER" id="PTHR46696:SF1">
    <property type="entry name" value="CYTOCHROME P450 YJIB-RELATED"/>
    <property type="match status" value="1"/>
</dbReference>